<evidence type="ECO:0000259" key="1">
    <source>
        <dbReference type="Pfam" id="PF08937"/>
    </source>
</evidence>
<dbReference type="Pfam" id="PF08937">
    <property type="entry name" value="ThsB_TIR"/>
    <property type="match status" value="1"/>
</dbReference>
<dbReference type="InterPro" id="IPR015032">
    <property type="entry name" value="ThsB__TIR-like_domain"/>
</dbReference>
<keyword evidence="3" id="KW-1185">Reference proteome</keyword>
<dbReference type="SUPFAM" id="SSF52200">
    <property type="entry name" value="Toll/Interleukin receptor TIR domain"/>
    <property type="match status" value="1"/>
</dbReference>
<gene>
    <name evidence="2" type="ORF">QR674_12595</name>
</gene>
<dbReference type="Gene3D" id="3.40.50.11200">
    <property type="match status" value="1"/>
</dbReference>
<evidence type="ECO:0000313" key="3">
    <source>
        <dbReference type="Proteomes" id="UP001278188"/>
    </source>
</evidence>
<proteinExistence type="predicted"/>
<name>A0ABU3WHD7_9GAMM</name>
<reference evidence="2 3" key="1">
    <citation type="submission" date="2023-06" db="EMBL/GenBank/DDBJ databases">
        <title>Genomic Analysis of Acinetobacter Strains Recovered from South Australian Aquatic Samples provides Insights into the Circulation of Antibiotic Resistance determinants in the Environment.</title>
        <authorList>
            <person name="Tobin L."/>
            <person name="Jarocki V.M."/>
            <person name="Kenyon J."/>
            <person name="Drigo B."/>
            <person name="Donner E."/>
            <person name="Djordjevic S.P."/>
            <person name="Hamidian M."/>
        </authorList>
    </citation>
    <scope>NUCLEOTIDE SEQUENCE [LARGE SCALE GENOMIC DNA]</scope>
    <source>
        <strain evidence="2 3">SAAc652</strain>
    </source>
</reference>
<dbReference type="RefSeq" id="WP_317084702.1">
    <property type="nucleotide sequence ID" value="NZ_JASVDY010000004.1"/>
</dbReference>
<protein>
    <submittedName>
        <fullName evidence="2">TIR domain-containing protein</fullName>
    </submittedName>
</protein>
<evidence type="ECO:0000313" key="2">
    <source>
        <dbReference type="EMBL" id="MDV2469819.1"/>
    </source>
</evidence>
<feature type="domain" description="Thoeris protein ThsB TIR-like" evidence="1">
    <location>
        <begin position="28"/>
        <end position="118"/>
    </location>
</feature>
<comment type="caution">
    <text evidence="2">The sequence shown here is derived from an EMBL/GenBank/DDBJ whole genome shotgun (WGS) entry which is preliminary data.</text>
</comment>
<dbReference type="Proteomes" id="UP001278188">
    <property type="component" value="Unassembled WGS sequence"/>
</dbReference>
<accession>A0ABU3WHD7</accession>
<sequence length="193" mass="22598">MAYKNGNYAAFYVADEELVTKNPSSAHFVKDFNYYQMFKAWKAKDSSFPFNDSHEKTYNVRDTSNWDTLKGRLRERLNNSKNIILFLSENTTPSRALTEEIEYAIDYLELPLIIVYVDIKSVGDIFYRTNNNYWLSQSVINLKKRLPILKDCHNKVPCLHIPLRKEVIIKALSSKNFMLATKRDSGNYIYNVD</sequence>
<dbReference type="EMBL" id="JASVDY010000004">
    <property type="protein sequence ID" value="MDV2469819.1"/>
    <property type="molecule type" value="Genomic_DNA"/>
</dbReference>
<dbReference type="InterPro" id="IPR035897">
    <property type="entry name" value="Toll_tir_struct_dom_sf"/>
</dbReference>
<organism evidence="2 3">
    <name type="scientific">Acinetobacter chinensis</name>
    <dbReference type="NCBI Taxonomy" id="2004650"/>
    <lineage>
        <taxon>Bacteria</taxon>
        <taxon>Pseudomonadati</taxon>
        <taxon>Pseudomonadota</taxon>
        <taxon>Gammaproteobacteria</taxon>
        <taxon>Moraxellales</taxon>
        <taxon>Moraxellaceae</taxon>
        <taxon>Acinetobacter</taxon>
    </lineage>
</organism>